<dbReference type="KEGG" id="cad:Curi_c01520"/>
<feature type="transmembrane region" description="Helical" evidence="1">
    <location>
        <begin position="12"/>
        <end position="30"/>
    </location>
</feature>
<protein>
    <submittedName>
        <fullName evidence="2">Uncharacterized protein</fullName>
    </submittedName>
</protein>
<sequence>MSFEIQQALRYMFNAYNLAFTILACMYGLIIDLKLFNKEGLDREKKIAKGMYIGGIIIGIIIFAIPRIF</sequence>
<dbReference type="NCBIfam" id="NF042414">
    <property type="entry name" value="CLC_0170_fam"/>
    <property type="match status" value="1"/>
</dbReference>
<dbReference type="STRING" id="1128398.Curi_c01520"/>
<dbReference type="EMBL" id="CP003326">
    <property type="protein sequence ID" value="AFS77232.1"/>
    <property type="molecule type" value="Genomic_DNA"/>
</dbReference>
<proteinExistence type="predicted"/>
<evidence type="ECO:0000313" key="3">
    <source>
        <dbReference type="Proteomes" id="UP000006094"/>
    </source>
</evidence>
<evidence type="ECO:0000256" key="1">
    <source>
        <dbReference type="SAM" id="Phobius"/>
    </source>
</evidence>
<reference evidence="2 3" key="1">
    <citation type="journal article" date="2012" name="PLoS ONE">
        <title>The purine-utilizing bacterium Clostridium acidurici 9a: a genome-guided metabolic reconsideration.</title>
        <authorList>
            <person name="Hartwich K."/>
            <person name="Poehlein A."/>
            <person name="Daniel R."/>
        </authorList>
    </citation>
    <scope>NUCLEOTIDE SEQUENCE [LARGE SCALE GENOMIC DNA]</scope>
    <source>
        <strain evidence="3">ATCC 7906 / DSM 604 / BCRC 14475 / CIP 104303 / KCTC 5404 / NCIMB 10678 / 9a</strain>
    </source>
</reference>
<dbReference type="AlphaFoldDB" id="K0AWS8"/>
<feature type="transmembrane region" description="Helical" evidence="1">
    <location>
        <begin position="51"/>
        <end position="68"/>
    </location>
</feature>
<dbReference type="RefSeq" id="WP_014966369.1">
    <property type="nucleotide sequence ID" value="NC_018664.1"/>
</dbReference>
<dbReference type="HOGENOM" id="CLU_2768385_0_0_9"/>
<name>K0AWS8_GOTA9</name>
<keyword evidence="1" id="KW-1133">Transmembrane helix</keyword>
<dbReference type="InterPro" id="IPR049971">
    <property type="entry name" value="CLC_0170-like"/>
</dbReference>
<keyword evidence="1" id="KW-0472">Membrane</keyword>
<keyword evidence="1" id="KW-0812">Transmembrane</keyword>
<evidence type="ECO:0000313" key="2">
    <source>
        <dbReference type="EMBL" id="AFS77232.1"/>
    </source>
</evidence>
<accession>K0AWS8</accession>
<dbReference type="Proteomes" id="UP000006094">
    <property type="component" value="Chromosome"/>
</dbReference>
<keyword evidence="3" id="KW-1185">Reference proteome</keyword>
<gene>
    <name evidence="2" type="ordered locus">Curi_c01520</name>
</gene>
<organism evidence="2 3">
    <name type="scientific">Gottschalkia acidurici (strain ATCC 7906 / DSM 604 / BCRC 14475 / CIP 104303 / KCTC 5404 / NCIMB 10678 / 9a)</name>
    <name type="common">Clostridium acidurici</name>
    <dbReference type="NCBI Taxonomy" id="1128398"/>
    <lineage>
        <taxon>Bacteria</taxon>
        <taxon>Bacillati</taxon>
        <taxon>Bacillota</taxon>
        <taxon>Tissierellia</taxon>
        <taxon>Tissierellales</taxon>
        <taxon>Gottschalkiaceae</taxon>
        <taxon>Gottschalkia</taxon>
    </lineage>
</organism>